<protein>
    <submittedName>
        <fullName evidence="1">Uncharacterized protein</fullName>
    </submittedName>
</protein>
<reference evidence="1 2" key="1">
    <citation type="journal article" date="2020" name="Int. J. Syst. Evol. Microbiol.">
        <title>Reclassification of Streptomyces castelarensis and Streptomyces sporoclivatus as later heterotypic synonyms of Streptomyces antimycoticus.</title>
        <authorList>
            <person name="Komaki H."/>
            <person name="Tamura T."/>
        </authorList>
    </citation>
    <scope>NUCLEOTIDE SEQUENCE [LARGE SCALE GENOMIC DNA]</scope>
    <source>
        <strain evidence="1 2">NBRC 100767</strain>
    </source>
</reference>
<dbReference type="AlphaFoldDB" id="A0A499VLX1"/>
<sequence>MTTAVQPLTAAANDPGDSFHTRASSDEFLAYSCIIRLQHSGAANGTLIGTFEHAAKDGTVRDQAGTASWRHLTVTGSG</sequence>
<evidence type="ECO:0000313" key="2">
    <source>
        <dbReference type="Proteomes" id="UP000463951"/>
    </source>
</evidence>
<dbReference type="EMBL" id="AP019620">
    <property type="protein sequence ID" value="BBJ47197.1"/>
    <property type="molecule type" value="Genomic_DNA"/>
</dbReference>
<proteinExistence type="predicted"/>
<accession>A0A499VLX1</accession>
<gene>
    <name evidence="1" type="ORF">SSPO_099150</name>
</gene>
<organism evidence="1 2">
    <name type="scientific">Streptomyces antimycoticus</name>
    <dbReference type="NCBI Taxonomy" id="68175"/>
    <lineage>
        <taxon>Bacteria</taxon>
        <taxon>Bacillati</taxon>
        <taxon>Actinomycetota</taxon>
        <taxon>Actinomycetes</taxon>
        <taxon>Kitasatosporales</taxon>
        <taxon>Streptomycetaceae</taxon>
        <taxon>Streptomyces</taxon>
        <taxon>Streptomyces violaceusniger group</taxon>
    </lineage>
</organism>
<evidence type="ECO:0000313" key="1">
    <source>
        <dbReference type="EMBL" id="BBJ47197.1"/>
    </source>
</evidence>
<name>A0A499VLX1_9ACTN</name>
<dbReference type="Proteomes" id="UP000463951">
    <property type="component" value="Chromosome"/>
</dbReference>